<evidence type="ECO:0000313" key="4">
    <source>
        <dbReference type="EMBL" id="KLO08826.1"/>
    </source>
</evidence>
<name>A0A0H2RVH5_9AGAM</name>
<dbReference type="InterPro" id="IPR007111">
    <property type="entry name" value="NACHT_NTPase"/>
</dbReference>
<evidence type="ECO:0000256" key="2">
    <source>
        <dbReference type="SAM" id="MobiDB-lite"/>
    </source>
</evidence>
<organism evidence="4 5">
    <name type="scientific">Schizopora paradoxa</name>
    <dbReference type="NCBI Taxonomy" id="27342"/>
    <lineage>
        <taxon>Eukaryota</taxon>
        <taxon>Fungi</taxon>
        <taxon>Dikarya</taxon>
        <taxon>Basidiomycota</taxon>
        <taxon>Agaricomycotina</taxon>
        <taxon>Agaricomycetes</taxon>
        <taxon>Hymenochaetales</taxon>
        <taxon>Schizoporaceae</taxon>
        <taxon>Schizopora</taxon>
    </lineage>
</organism>
<dbReference type="InterPro" id="IPR059179">
    <property type="entry name" value="MLKL-like_MCAfunc"/>
</dbReference>
<dbReference type="STRING" id="27342.A0A0H2RVH5"/>
<dbReference type="InParanoid" id="A0A0H2RVH5"/>
<dbReference type="EMBL" id="KQ086076">
    <property type="protein sequence ID" value="KLO08826.1"/>
    <property type="molecule type" value="Genomic_DNA"/>
</dbReference>
<feature type="domain" description="NACHT" evidence="3">
    <location>
        <begin position="373"/>
        <end position="529"/>
    </location>
</feature>
<dbReference type="Gene3D" id="3.40.50.300">
    <property type="entry name" value="P-loop containing nucleotide triphosphate hydrolases"/>
    <property type="match status" value="1"/>
</dbReference>
<dbReference type="Proteomes" id="UP000053477">
    <property type="component" value="Unassembled WGS sequence"/>
</dbReference>
<dbReference type="InterPro" id="IPR056884">
    <property type="entry name" value="NPHP3-like_N"/>
</dbReference>
<keyword evidence="1" id="KW-0677">Repeat</keyword>
<dbReference type="InterPro" id="IPR027417">
    <property type="entry name" value="P-loop_NTPase"/>
</dbReference>
<evidence type="ECO:0000259" key="3">
    <source>
        <dbReference type="PROSITE" id="PS50837"/>
    </source>
</evidence>
<dbReference type="CDD" id="cd21037">
    <property type="entry name" value="MLKL_NTD"/>
    <property type="match status" value="1"/>
</dbReference>
<gene>
    <name evidence="4" type="ORF">SCHPADRAFT_593635</name>
</gene>
<dbReference type="PANTHER" id="PTHR10039">
    <property type="entry name" value="AMELOGENIN"/>
    <property type="match status" value="1"/>
</dbReference>
<evidence type="ECO:0000313" key="5">
    <source>
        <dbReference type="Proteomes" id="UP000053477"/>
    </source>
</evidence>
<sequence length="1441" mass="164000">MHASLPSSLMVKLALSYTLVQKHSRCTIIIGWRVIECHDDTISNSLLQRQLRVLAMSKFSVRKLFRWSFRRLHQRDVDNNDTRTKPGNQATGGAEFQAAINVKEGLNQGQKNSIVGEESSRQGESQDAAKIFLNAPVAPTTGRSEAQSRGEEEPPADINAQGGSARQDKFLETLRIFFRIGETVAGAFPFPGSDIVFSALTGIVDRVETTEQNKETKENIRKRISSLQTLARRDGVTPWTETRHWILKSFESDIVEKLLSCAVFTESRTKLSGFIYADLDERRLSDLDDSIFKAVQDLQTKLILETLNSMSRMEQKNLDEANAKVLEKLKDQLPKTATYDSDRPRLIACHEGTCNAILKEVKAWAKADEDRPQMMWLSGLAGTGKSSVAKTVAAWADELGLLGTSFFFSRDFEALYNPSYVFPSIALHLSESKLDPSLAQCIEKTLVDDRGNILNKEIAVQFKKLIEEPLRSTRVRGITRRRLLLVIDGLDECKSRPNSDSNDVATIISLLSRLLPTNPHIRILLVSRPEVHIQDALSTGDQLYPHVVRHKVEDFVNPDDIREYLCQEFKKINEIGWPSEDDFNVLAQSCGKLFVYASTAMNFIRGDSSIRSRKESLQILLSVNPGGGYYDAYKRLDELYIQILSTAVKYTKEVDSKEMIRFRQVIGTLALIRNPLSISSLAVLVGVEEEEIWSILKFLRSVIIVPSQASEDREVPPQFYHPSLPEFLTDAKRCDDERFFVSETVLEGFLFKKCQEVVVYKGLSGQVDEKLFPILEYACVYWGNHLEGAGHEDAMVVKALDKFLQCHILKWYKFAFVFLRTAYKNADDEIFLCMEVARNWVSKRKTSDKFKELSMNLDSVIQSSWTISCYLDIAGMYDAARSRCGGKATRRTPCHPGTRQKILEEIQDWARNLSSTVPNVYWLRGTDLTGKSAIAMSLAGWADKNGIPCVAYLPRYTVNFTALCEMIAFEIASFDRSTRNLVSESLILEREAGGDDEIMFKHLVAEPLLKQRDCPDPLFPILIVIDGLEKIRQTEELRALTLFFNLLSGPDNSHIRIVMTSNSRSDNDARICEVFESQPHRFMDLDKTPDEDTRKDIKLYLYEELTRIGESQKWEPAPSDLEALVDDCRGSFRCAKYALNFIGDSKPQKPVQLLQSWLNRDFPENSIDKVFSPWYEDHQESREILQSVAVQVIWVVTARLPDDSLSVAFLAEFLQVDMTALEITLRYLYPLVFTDMDGHLRPIHPSLPSMGQVSSSSPFYLGSYPAGRRCLDIINESLIHLIAFGDGDEGVSVQKRVNSRSNSMLRFASRYWAVLLNQTCRDDYDFLETVKSFEKFLENNWLSWLYAMSLLELASEVASAMSYANEWCGYRYTGSFDAKDFTKQESFIKSLLREARKFFEKNQQEIAESPLQVYRAVLDLPEDSELRRVYKTEAEERLRAL</sequence>
<proteinExistence type="predicted"/>
<dbReference type="PROSITE" id="PS50837">
    <property type="entry name" value="NACHT"/>
    <property type="match status" value="1"/>
</dbReference>
<dbReference type="OrthoDB" id="538223at2759"/>
<feature type="region of interest" description="Disordered" evidence="2">
    <location>
        <begin position="133"/>
        <end position="164"/>
    </location>
</feature>
<protein>
    <recommendedName>
        <fullName evidence="3">NACHT domain-containing protein</fullName>
    </recommendedName>
</protein>
<reference evidence="4 5" key="1">
    <citation type="submission" date="2015-04" db="EMBL/GenBank/DDBJ databases">
        <title>Complete genome sequence of Schizopora paradoxa KUC8140, a cosmopolitan wood degrader in East Asia.</title>
        <authorList>
            <consortium name="DOE Joint Genome Institute"/>
            <person name="Min B."/>
            <person name="Park H."/>
            <person name="Jang Y."/>
            <person name="Kim J.-J."/>
            <person name="Kim K.H."/>
            <person name="Pangilinan J."/>
            <person name="Lipzen A."/>
            <person name="Riley R."/>
            <person name="Grigoriev I.V."/>
            <person name="Spatafora J.W."/>
            <person name="Choi I.-G."/>
        </authorList>
    </citation>
    <scope>NUCLEOTIDE SEQUENCE [LARGE SCALE GENOMIC DNA]</scope>
    <source>
        <strain evidence="4 5">KUC8140</strain>
    </source>
</reference>
<evidence type="ECO:0000256" key="1">
    <source>
        <dbReference type="ARBA" id="ARBA00022737"/>
    </source>
</evidence>
<keyword evidence="5" id="KW-1185">Reference proteome</keyword>
<accession>A0A0H2RVH5</accession>
<dbReference type="PANTHER" id="PTHR10039:SF17">
    <property type="entry name" value="FUNGAL STAND N-TERMINAL GOODBYE DOMAIN-CONTAINING PROTEIN-RELATED"/>
    <property type="match status" value="1"/>
</dbReference>
<dbReference type="SUPFAM" id="SSF52540">
    <property type="entry name" value="P-loop containing nucleoside triphosphate hydrolases"/>
    <property type="match status" value="2"/>
</dbReference>
<dbReference type="Pfam" id="PF24883">
    <property type="entry name" value="NPHP3_N"/>
    <property type="match status" value="2"/>
</dbReference>